<proteinExistence type="predicted"/>
<organism evidence="2 3">
    <name type="scientific">Coemansia biformis</name>
    <dbReference type="NCBI Taxonomy" id="1286918"/>
    <lineage>
        <taxon>Eukaryota</taxon>
        <taxon>Fungi</taxon>
        <taxon>Fungi incertae sedis</taxon>
        <taxon>Zoopagomycota</taxon>
        <taxon>Kickxellomycotina</taxon>
        <taxon>Kickxellomycetes</taxon>
        <taxon>Kickxellales</taxon>
        <taxon>Kickxellaceae</taxon>
        <taxon>Coemansia</taxon>
    </lineage>
</organism>
<dbReference type="Gene3D" id="1.10.10.1200">
    <property type="entry name" value="MAGE homology domain, winged helix WH1 motif"/>
    <property type="match status" value="1"/>
</dbReference>
<name>A0A9W7YH90_9FUNG</name>
<dbReference type="PANTHER" id="PTHR11736">
    <property type="entry name" value="MELANOMA-ASSOCIATED ANTIGEN MAGE ANTIGEN"/>
    <property type="match status" value="1"/>
</dbReference>
<dbReference type="Gene3D" id="1.10.10.1210">
    <property type="entry name" value="MAGE homology domain, winged helix WH2 motif"/>
    <property type="match status" value="1"/>
</dbReference>
<dbReference type="PANTHER" id="PTHR11736:SF14">
    <property type="entry name" value="NSE3 HOMOLOG, SMC5-SMC6 COMPLEX COMPONENT"/>
    <property type="match status" value="1"/>
</dbReference>
<dbReference type="EMBL" id="JANBOI010000069">
    <property type="protein sequence ID" value="KAJ1734534.1"/>
    <property type="molecule type" value="Genomic_DNA"/>
</dbReference>
<dbReference type="Proteomes" id="UP001143981">
    <property type="component" value="Unassembled WGS sequence"/>
</dbReference>
<dbReference type="GO" id="GO:0005634">
    <property type="term" value="C:nucleus"/>
    <property type="evidence" value="ECO:0007669"/>
    <property type="project" value="TreeGrafter"/>
</dbReference>
<dbReference type="InterPro" id="IPR041899">
    <property type="entry name" value="MAGE_WH2"/>
</dbReference>
<gene>
    <name evidence="2" type="ORF">LPJ61_001020</name>
</gene>
<dbReference type="Pfam" id="PF01454">
    <property type="entry name" value="MAGE"/>
    <property type="match status" value="1"/>
</dbReference>
<feature type="domain" description="MAGE" evidence="1">
    <location>
        <begin position="14"/>
        <end position="237"/>
    </location>
</feature>
<evidence type="ECO:0000313" key="2">
    <source>
        <dbReference type="EMBL" id="KAJ1734534.1"/>
    </source>
</evidence>
<evidence type="ECO:0000259" key="1">
    <source>
        <dbReference type="SMART" id="SM01373"/>
    </source>
</evidence>
<sequence>MDAEQDLERAATDMVRYALACHAAGKHIKREDVRGPVMAGLNARSFKSVLDKASGLLEESFGLRIVALPTHERRIADAEPNGTQQSKPINRWVLQSALPDAARERLEPVQSESEAATLGFAATVLSLVLVNNMSIANDQLVLFVRKLGPPDCVLPPSELRDGVAGAYATDAQLESAAQAAIGYLVKRGYLDKMSAHGARQGISDTQASQVPDAGESDASVEYTWGPQAKVKFEPLDMVRFIAAMAGQECTPDFVKTVARACGRSIAGAEAA</sequence>
<dbReference type="GO" id="GO:0006281">
    <property type="term" value="P:DNA repair"/>
    <property type="evidence" value="ECO:0007669"/>
    <property type="project" value="TreeGrafter"/>
</dbReference>
<protein>
    <recommendedName>
        <fullName evidence="1">MAGE domain-containing protein</fullName>
    </recommendedName>
</protein>
<keyword evidence="3" id="KW-1185">Reference proteome</keyword>
<dbReference type="OrthoDB" id="205198at2759"/>
<dbReference type="SMART" id="SM01373">
    <property type="entry name" value="MAGE"/>
    <property type="match status" value="1"/>
</dbReference>
<reference evidence="2" key="1">
    <citation type="submission" date="2022-07" db="EMBL/GenBank/DDBJ databases">
        <title>Phylogenomic reconstructions and comparative analyses of Kickxellomycotina fungi.</title>
        <authorList>
            <person name="Reynolds N.K."/>
            <person name="Stajich J.E."/>
            <person name="Barry K."/>
            <person name="Grigoriev I.V."/>
            <person name="Crous P."/>
            <person name="Smith M.E."/>
        </authorList>
    </citation>
    <scope>NUCLEOTIDE SEQUENCE</scope>
    <source>
        <strain evidence="2">BCRC 34381</strain>
    </source>
</reference>
<evidence type="ECO:0000313" key="3">
    <source>
        <dbReference type="Proteomes" id="UP001143981"/>
    </source>
</evidence>
<dbReference type="InterPro" id="IPR002190">
    <property type="entry name" value="MHD_dom"/>
</dbReference>
<dbReference type="InterPro" id="IPR041898">
    <property type="entry name" value="MAGE_WH1"/>
</dbReference>
<dbReference type="InterPro" id="IPR037445">
    <property type="entry name" value="MAGE"/>
</dbReference>
<comment type="caution">
    <text evidence="2">The sequence shown here is derived from an EMBL/GenBank/DDBJ whole genome shotgun (WGS) entry which is preliminary data.</text>
</comment>
<dbReference type="AlphaFoldDB" id="A0A9W7YH90"/>
<accession>A0A9W7YH90</accession>